<evidence type="ECO:0000256" key="6">
    <source>
        <dbReference type="RuleBase" id="RU367155"/>
    </source>
</evidence>
<dbReference type="AlphaFoldDB" id="A0A194S4D6"/>
<name>A0A194S4D6_RHOGW</name>
<keyword evidence="9" id="KW-1185">Reference proteome</keyword>
<feature type="compositionally biased region" description="Basic and acidic residues" evidence="7">
    <location>
        <begin position="1"/>
        <end position="22"/>
    </location>
</feature>
<dbReference type="RefSeq" id="XP_018271647.1">
    <property type="nucleotide sequence ID" value="XM_018418638.1"/>
</dbReference>
<dbReference type="Gene3D" id="6.10.250.2430">
    <property type="match status" value="1"/>
</dbReference>
<proteinExistence type="inferred from homology"/>
<dbReference type="InterPro" id="IPR001289">
    <property type="entry name" value="NFYA"/>
</dbReference>
<gene>
    <name evidence="8" type="ORF">RHOBADRAFT_65044</name>
</gene>
<dbReference type="STRING" id="578459.A0A194S4D6"/>
<accession>A0A194S4D6</accession>
<dbReference type="EMBL" id="KQ474078">
    <property type="protein sequence ID" value="KPV75598.1"/>
    <property type="molecule type" value="Genomic_DNA"/>
</dbReference>
<feature type="compositionally biased region" description="Basic residues" evidence="7">
    <location>
        <begin position="23"/>
        <end position="33"/>
    </location>
</feature>
<dbReference type="OrthoDB" id="1097733at2759"/>
<evidence type="ECO:0000313" key="8">
    <source>
        <dbReference type="EMBL" id="KPV75598.1"/>
    </source>
</evidence>
<evidence type="ECO:0000256" key="3">
    <source>
        <dbReference type="ARBA" id="ARBA00023125"/>
    </source>
</evidence>
<keyword evidence="5 6" id="KW-0539">Nucleus</keyword>
<dbReference type="GO" id="GO:0003700">
    <property type="term" value="F:DNA-binding transcription factor activity"/>
    <property type="evidence" value="ECO:0007669"/>
    <property type="project" value="UniProtKB-UniRule"/>
</dbReference>
<evidence type="ECO:0000256" key="1">
    <source>
        <dbReference type="ARBA" id="ARBA00004123"/>
    </source>
</evidence>
<keyword evidence="3 6" id="KW-0238">DNA-binding</keyword>
<keyword evidence="2 6" id="KW-0805">Transcription regulation</keyword>
<reference evidence="8 9" key="1">
    <citation type="journal article" date="2015" name="Front. Microbiol.">
        <title>Genome sequence of the plant growth promoting endophytic yeast Rhodotorula graminis WP1.</title>
        <authorList>
            <person name="Firrincieli A."/>
            <person name="Otillar R."/>
            <person name="Salamov A."/>
            <person name="Schmutz J."/>
            <person name="Khan Z."/>
            <person name="Redman R.S."/>
            <person name="Fleck N.D."/>
            <person name="Lindquist E."/>
            <person name="Grigoriev I.V."/>
            <person name="Doty S.L."/>
        </authorList>
    </citation>
    <scope>NUCLEOTIDE SEQUENCE [LARGE SCALE GENOMIC DNA]</scope>
    <source>
        <strain evidence="8 9">WP1</strain>
    </source>
</reference>
<evidence type="ECO:0000256" key="7">
    <source>
        <dbReference type="SAM" id="MobiDB-lite"/>
    </source>
</evidence>
<comment type="similarity">
    <text evidence="6">Belongs to the NFYA/HAP2 subunit family.</text>
</comment>
<dbReference type="PROSITE" id="PS51152">
    <property type="entry name" value="NFYA_HAP2_2"/>
    <property type="match status" value="1"/>
</dbReference>
<dbReference type="SMART" id="SM00521">
    <property type="entry name" value="CBF"/>
    <property type="match status" value="1"/>
</dbReference>
<keyword evidence="4 6" id="KW-0804">Transcription</keyword>
<sequence length="102" mass="11099">MARARLEEMGRLSRERKPYLHESRHKHAMRRPRGPGGRFLTLEERAILEAGGSVPGVEWPPKPLPGDEPPAAAAPQVHESAQDEVQVQEQSAGPAAGLPLVV</sequence>
<evidence type="ECO:0000313" key="9">
    <source>
        <dbReference type="Proteomes" id="UP000053890"/>
    </source>
</evidence>
<feature type="compositionally biased region" description="Pro residues" evidence="7">
    <location>
        <begin position="58"/>
        <end position="68"/>
    </location>
</feature>
<dbReference type="GO" id="GO:0003677">
    <property type="term" value="F:DNA binding"/>
    <property type="evidence" value="ECO:0007669"/>
    <property type="project" value="UniProtKB-KW"/>
</dbReference>
<evidence type="ECO:0000256" key="5">
    <source>
        <dbReference type="ARBA" id="ARBA00023242"/>
    </source>
</evidence>
<comment type="function">
    <text evidence="6">Component of the sequence-specific heterotrimeric transcription factor (NF-Y) which specifically recognizes a 5'-CCAAT-3' box motif found in the promoters of its target genes.</text>
</comment>
<feature type="region of interest" description="Disordered" evidence="7">
    <location>
        <begin position="51"/>
        <end position="102"/>
    </location>
</feature>
<dbReference type="PANTHER" id="PTHR12632">
    <property type="entry name" value="TRANSCRIPTION FACTOR NF-Y ALPHA-RELATED"/>
    <property type="match status" value="1"/>
</dbReference>
<dbReference type="GeneID" id="28979085"/>
<comment type="subcellular location">
    <subcellularLocation>
        <location evidence="1 6">Nucleus</location>
    </subcellularLocation>
</comment>
<evidence type="ECO:0000256" key="4">
    <source>
        <dbReference type="ARBA" id="ARBA00023163"/>
    </source>
</evidence>
<dbReference type="Proteomes" id="UP000053890">
    <property type="component" value="Unassembled WGS sequence"/>
</dbReference>
<dbReference type="GO" id="GO:0005634">
    <property type="term" value="C:nucleus"/>
    <property type="evidence" value="ECO:0007669"/>
    <property type="project" value="UniProtKB-SubCell"/>
</dbReference>
<comment type="subunit">
    <text evidence="6">Heterotrimer.</text>
</comment>
<protein>
    <recommendedName>
        <fullName evidence="6">Transcriptional activator HAP2</fullName>
    </recommendedName>
</protein>
<organism evidence="8 9">
    <name type="scientific">Rhodotorula graminis (strain WP1)</name>
    <dbReference type="NCBI Taxonomy" id="578459"/>
    <lineage>
        <taxon>Eukaryota</taxon>
        <taxon>Fungi</taxon>
        <taxon>Dikarya</taxon>
        <taxon>Basidiomycota</taxon>
        <taxon>Pucciniomycotina</taxon>
        <taxon>Microbotryomycetes</taxon>
        <taxon>Sporidiobolales</taxon>
        <taxon>Sporidiobolaceae</taxon>
        <taxon>Rhodotorula</taxon>
    </lineage>
</organism>
<evidence type="ECO:0000256" key="2">
    <source>
        <dbReference type="ARBA" id="ARBA00023015"/>
    </source>
</evidence>
<feature type="region of interest" description="Disordered" evidence="7">
    <location>
        <begin position="1"/>
        <end position="38"/>
    </location>
</feature>
<dbReference type="Pfam" id="PF02045">
    <property type="entry name" value="CBFB_NFYA"/>
    <property type="match status" value="1"/>
</dbReference>